<keyword evidence="5" id="KW-0067">ATP-binding</keyword>
<comment type="caution">
    <text evidence="9">The sequence shown here is derived from an EMBL/GenBank/DDBJ whole genome shotgun (WGS) entry which is preliminary data.</text>
</comment>
<evidence type="ECO:0000256" key="2">
    <source>
        <dbReference type="ARBA" id="ARBA00013164"/>
    </source>
</evidence>
<evidence type="ECO:0000256" key="8">
    <source>
        <dbReference type="ARBA" id="ARBA00030520"/>
    </source>
</evidence>
<dbReference type="Gene3D" id="3.90.740.10">
    <property type="entry name" value="Valyl/Leucyl/Isoleucyl-tRNA synthetase, editing domain"/>
    <property type="match status" value="1"/>
</dbReference>
<gene>
    <name evidence="9" type="ORF">ACH5RR_036705</name>
</gene>
<dbReference type="PANTHER" id="PTHR45794:SF1">
    <property type="entry name" value="LEUCINE--TRNA LIGASE, CYTOPLASMIC"/>
    <property type="match status" value="1"/>
</dbReference>
<dbReference type="FunFam" id="3.90.740.10:FF:000001">
    <property type="entry name" value="Leucine--tRNA ligase, cytoplasmic"/>
    <property type="match status" value="1"/>
</dbReference>
<name>A0ABD2Y6A9_9GENT</name>
<keyword evidence="6" id="KW-0648">Protein biosynthesis</keyword>
<sequence>MRKLKARGKILKDLKYTIYSPLDGQPWADHDRASGGFIPQEYTLIKMEVVSHFPPKMSVLEGKKVYLAVATLRPETMYGQTNAWVLPEGKYGAFEISDTEVFILTKRAAFNLAYQRLSRAPEKPTCLVELTGQDIIGLQSRSTLAFNDIIYTFPMLFVLTEKGTGIVTSVPSDSPDDYTALQDLKSKRAFRTKFGVKDEWVLPFEIIPIINHPAFGDKSAERICIEKKIKSQNEREKLDEAKKIICKGGFYEGTMVVGDYAGMKVL</sequence>
<dbReference type="PANTHER" id="PTHR45794">
    <property type="entry name" value="LEUCYL-TRNA SYNTHETASE"/>
    <property type="match status" value="1"/>
</dbReference>
<dbReference type="InterPro" id="IPR009008">
    <property type="entry name" value="Val/Leu/Ile-tRNA-synth_edit"/>
</dbReference>
<dbReference type="GO" id="GO:0005524">
    <property type="term" value="F:ATP binding"/>
    <property type="evidence" value="ECO:0007669"/>
    <property type="project" value="UniProtKB-KW"/>
</dbReference>
<dbReference type="InterPro" id="IPR004493">
    <property type="entry name" value="Leu-tRNA-synth_Ia_arc/euk"/>
</dbReference>
<dbReference type="AlphaFoldDB" id="A0ABD2Y6A9"/>
<dbReference type="GO" id="GO:0006412">
    <property type="term" value="P:translation"/>
    <property type="evidence" value="ECO:0007669"/>
    <property type="project" value="UniProtKB-KW"/>
</dbReference>
<proteinExistence type="inferred from homology"/>
<dbReference type="EMBL" id="JBJUIK010000015">
    <property type="protein sequence ID" value="KAL3502256.1"/>
    <property type="molecule type" value="Genomic_DNA"/>
</dbReference>
<evidence type="ECO:0000256" key="1">
    <source>
        <dbReference type="ARBA" id="ARBA00005594"/>
    </source>
</evidence>
<reference evidence="9 10" key="1">
    <citation type="submission" date="2024-11" db="EMBL/GenBank/DDBJ databases">
        <title>A near-complete genome assembly of Cinchona calisaya.</title>
        <authorList>
            <person name="Lian D.C."/>
            <person name="Zhao X.W."/>
            <person name="Wei L."/>
        </authorList>
    </citation>
    <scope>NUCLEOTIDE SEQUENCE [LARGE SCALE GENOMIC DNA]</scope>
    <source>
        <tissue evidence="9">Nenye</tissue>
    </source>
</reference>
<dbReference type="GO" id="GO:0004823">
    <property type="term" value="F:leucine-tRNA ligase activity"/>
    <property type="evidence" value="ECO:0007669"/>
    <property type="project" value="UniProtKB-EC"/>
</dbReference>
<keyword evidence="4" id="KW-0547">Nucleotide-binding</keyword>
<organism evidence="9 10">
    <name type="scientific">Cinchona calisaya</name>
    <dbReference type="NCBI Taxonomy" id="153742"/>
    <lineage>
        <taxon>Eukaryota</taxon>
        <taxon>Viridiplantae</taxon>
        <taxon>Streptophyta</taxon>
        <taxon>Embryophyta</taxon>
        <taxon>Tracheophyta</taxon>
        <taxon>Spermatophyta</taxon>
        <taxon>Magnoliopsida</taxon>
        <taxon>eudicotyledons</taxon>
        <taxon>Gunneridae</taxon>
        <taxon>Pentapetalae</taxon>
        <taxon>asterids</taxon>
        <taxon>lamiids</taxon>
        <taxon>Gentianales</taxon>
        <taxon>Rubiaceae</taxon>
        <taxon>Cinchonoideae</taxon>
        <taxon>Cinchoneae</taxon>
        <taxon>Cinchona</taxon>
    </lineage>
</organism>
<keyword evidence="7" id="KW-0030">Aminoacyl-tRNA synthetase</keyword>
<dbReference type="Proteomes" id="UP001630127">
    <property type="component" value="Unassembled WGS sequence"/>
</dbReference>
<evidence type="ECO:0000256" key="5">
    <source>
        <dbReference type="ARBA" id="ARBA00022840"/>
    </source>
</evidence>
<protein>
    <recommendedName>
        <fullName evidence="2">leucine--tRNA ligase</fullName>
        <ecNumber evidence="2">6.1.1.4</ecNumber>
    </recommendedName>
    <alternativeName>
        <fullName evidence="8">Leucyl-tRNA synthetase</fullName>
    </alternativeName>
</protein>
<dbReference type="SUPFAM" id="SSF50677">
    <property type="entry name" value="ValRS/IleRS/LeuRS editing domain"/>
    <property type="match status" value="1"/>
</dbReference>
<evidence type="ECO:0000256" key="7">
    <source>
        <dbReference type="ARBA" id="ARBA00023146"/>
    </source>
</evidence>
<evidence type="ECO:0000313" key="10">
    <source>
        <dbReference type="Proteomes" id="UP001630127"/>
    </source>
</evidence>
<accession>A0ABD2Y6A9</accession>
<evidence type="ECO:0000256" key="3">
    <source>
        <dbReference type="ARBA" id="ARBA00022598"/>
    </source>
</evidence>
<comment type="similarity">
    <text evidence="1">Belongs to the class-I aminoacyl-tRNA synthetase family.</text>
</comment>
<evidence type="ECO:0000256" key="6">
    <source>
        <dbReference type="ARBA" id="ARBA00022917"/>
    </source>
</evidence>
<evidence type="ECO:0000256" key="4">
    <source>
        <dbReference type="ARBA" id="ARBA00022741"/>
    </source>
</evidence>
<dbReference type="EC" id="6.1.1.4" evidence="2"/>
<keyword evidence="10" id="KW-1185">Reference proteome</keyword>
<evidence type="ECO:0000313" key="9">
    <source>
        <dbReference type="EMBL" id="KAL3502256.1"/>
    </source>
</evidence>
<keyword evidence="3" id="KW-0436">Ligase</keyword>